<dbReference type="GO" id="GO:0016491">
    <property type="term" value="F:oxidoreductase activity"/>
    <property type="evidence" value="ECO:0007669"/>
    <property type="project" value="InterPro"/>
</dbReference>
<keyword evidence="5" id="KW-0256">Endoplasmic reticulum</keyword>
<name>A0A1D1YNY7_9ARAE</name>
<keyword evidence="6 10" id="KW-1133">Transmembrane helix</keyword>
<feature type="transmembrane region" description="Helical" evidence="10">
    <location>
        <begin position="17"/>
        <end position="34"/>
    </location>
</feature>
<dbReference type="GO" id="GO:0005506">
    <property type="term" value="F:iron ion binding"/>
    <property type="evidence" value="ECO:0007669"/>
    <property type="project" value="InterPro"/>
</dbReference>
<reference evidence="12" key="1">
    <citation type="submission" date="2015-07" db="EMBL/GenBank/DDBJ databases">
        <title>Transcriptome Assembly of Anthurium amnicola.</title>
        <authorList>
            <person name="Suzuki J."/>
        </authorList>
    </citation>
    <scope>NUCLEOTIDE SEQUENCE</scope>
</reference>
<evidence type="ECO:0000256" key="7">
    <source>
        <dbReference type="ARBA" id="ARBA00023136"/>
    </source>
</evidence>
<evidence type="ECO:0000259" key="11">
    <source>
        <dbReference type="Pfam" id="PF04116"/>
    </source>
</evidence>
<comment type="catalytic activity">
    <reaction evidence="9">
        <text>a long-chain fatty aldehyde + 2 NADPH + O2 + H(+) = a long-chain alkane + formate + 2 NADP(+) + H2O</text>
        <dbReference type="Rhea" id="RHEA:21440"/>
        <dbReference type="ChEBI" id="CHEBI:15377"/>
        <dbReference type="ChEBI" id="CHEBI:15378"/>
        <dbReference type="ChEBI" id="CHEBI:15379"/>
        <dbReference type="ChEBI" id="CHEBI:15740"/>
        <dbReference type="ChEBI" id="CHEBI:17176"/>
        <dbReference type="ChEBI" id="CHEBI:57783"/>
        <dbReference type="ChEBI" id="CHEBI:58349"/>
        <dbReference type="ChEBI" id="CHEBI:83563"/>
        <dbReference type="EC" id="4.1.99.5"/>
    </reaction>
</comment>
<evidence type="ECO:0000256" key="8">
    <source>
        <dbReference type="ARBA" id="ARBA00023239"/>
    </source>
</evidence>
<evidence type="ECO:0000256" key="2">
    <source>
        <dbReference type="ARBA" id="ARBA00009324"/>
    </source>
</evidence>
<evidence type="ECO:0000256" key="4">
    <source>
        <dbReference type="ARBA" id="ARBA00022692"/>
    </source>
</evidence>
<dbReference type="AlphaFoldDB" id="A0A1D1YNY7"/>
<feature type="transmembrane region" description="Helical" evidence="10">
    <location>
        <begin position="55"/>
        <end position="76"/>
    </location>
</feature>
<evidence type="ECO:0000256" key="1">
    <source>
        <dbReference type="ARBA" id="ARBA00004477"/>
    </source>
</evidence>
<dbReference type="PANTHER" id="PTHR11863">
    <property type="entry name" value="STEROL DESATURASE"/>
    <property type="match status" value="1"/>
</dbReference>
<comment type="subcellular location">
    <subcellularLocation>
        <location evidence="1">Endoplasmic reticulum membrane</location>
        <topology evidence="1">Multi-pass membrane protein</topology>
    </subcellularLocation>
</comment>
<keyword evidence="4 10" id="KW-0812">Transmembrane</keyword>
<feature type="domain" description="Fatty acid hydroxylase" evidence="11">
    <location>
        <begin position="101"/>
        <end position="237"/>
    </location>
</feature>
<evidence type="ECO:0000256" key="10">
    <source>
        <dbReference type="SAM" id="Phobius"/>
    </source>
</evidence>
<feature type="transmembrane region" description="Helical" evidence="10">
    <location>
        <begin position="96"/>
        <end position="114"/>
    </location>
</feature>
<dbReference type="Pfam" id="PF04116">
    <property type="entry name" value="FA_hydroxylase"/>
    <property type="match status" value="1"/>
</dbReference>
<keyword evidence="8" id="KW-0456">Lyase</keyword>
<keyword evidence="7 10" id="KW-0472">Membrane</keyword>
<gene>
    <name evidence="12" type="primary">SBH2_9</name>
    <name evidence="12" type="ORF">g.80452</name>
</gene>
<dbReference type="EMBL" id="GDJX01011592">
    <property type="protein sequence ID" value="JAT56344.1"/>
    <property type="molecule type" value="Transcribed_RNA"/>
</dbReference>
<protein>
    <recommendedName>
        <fullName evidence="3">aldehyde oxygenase (deformylating)</fullName>
        <ecNumber evidence="3">4.1.99.5</ecNumber>
    </recommendedName>
</protein>
<proteinExistence type="inferred from homology"/>
<evidence type="ECO:0000256" key="6">
    <source>
        <dbReference type="ARBA" id="ARBA00022989"/>
    </source>
</evidence>
<dbReference type="InterPro" id="IPR050307">
    <property type="entry name" value="Sterol_Desaturase_Related"/>
</dbReference>
<dbReference type="EC" id="4.1.99.5" evidence="3"/>
<evidence type="ECO:0000256" key="3">
    <source>
        <dbReference type="ARBA" id="ARBA00013146"/>
    </source>
</evidence>
<evidence type="ECO:0000313" key="12">
    <source>
        <dbReference type="EMBL" id="JAT56344.1"/>
    </source>
</evidence>
<dbReference type="GO" id="GO:0008610">
    <property type="term" value="P:lipid biosynthetic process"/>
    <property type="evidence" value="ECO:0007669"/>
    <property type="project" value="InterPro"/>
</dbReference>
<comment type="similarity">
    <text evidence="2">Belongs to the sterol desaturase family.</text>
</comment>
<sequence>MALGIPDELLPVLVPPVFYWIAAGIYHLVLGSTDKYQLFTKEEEESQNLATRREVLTGVLLNQAMQIALAALVFMFTGTGDGKAGAAARPASLLEVAWQLAVGMLIMDFWGYFWHRLVHENKFLFRHVHGMHHKLIVPYAYGGQYIHPVDAMCGEIASTVFATVITGMSHRTSLLFIILLAFKGMDDHCSMWFPNYHPLHRWMTNNTAYHAVHHQHQGFKYNYSQHLLATWDLLLGTNLPYSVEKREGGGYQISTRNKDTKAA</sequence>
<dbReference type="GO" id="GO:0005789">
    <property type="term" value="C:endoplasmic reticulum membrane"/>
    <property type="evidence" value="ECO:0007669"/>
    <property type="project" value="UniProtKB-SubCell"/>
</dbReference>
<evidence type="ECO:0000256" key="5">
    <source>
        <dbReference type="ARBA" id="ARBA00022824"/>
    </source>
</evidence>
<dbReference type="GO" id="GO:0071771">
    <property type="term" value="F:aldehyde oxygenase (deformylating) activity"/>
    <property type="evidence" value="ECO:0007669"/>
    <property type="project" value="UniProtKB-EC"/>
</dbReference>
<dbReference type="InterPro" id="IPR006694">
    <property type="entry name" value="Fatty_acid_hydroxylase"/>
</dbReference>
<organism evidence="12">
    <name type="scientific">Anthurium amnicola</name>
    <dbReference type="NCBI Taxonomy" id="1678845"/>
    <lineage>
        <taxon>Eukaryota</taxon>
        <taxon>Viridiplantae</taxon>
        <taxon>Streptophyta</taxon>
        <taxon>Embryophyta</taxon>
        <taxon>Tracheophyta</taxon>
        <taxon>Spermatophyta</taxon>
        <taxon>Magnoliopsida</taxon>
        <taxon>Liliopsida</taxon>
        <taxon>Araceae</taxon>
        <taxon>Pothoideae</taxon>
        <taxon>Potheae</taxon>
        <taxon>Anthurium</taxon>
    </lineage>
</organism>
<evidence type="ECO:0000256" key="9">
    <source>
        <dbReference type="ARBA" id="ARBA00047909"/>
    </source>
</evidence>
<accession>A0A1D1YNY7</accession>